<feature type="transmembrane region" description="Helical" evidence="1">
    <location>
        <begin position="53"/>
        <end position="76"/>
    </location>
</feature>
<keyword evidence="1" id="KW-0472">Membrane</keyword>
<organism evidence="2 3">
    <name type="scientific">Dokdonella soli</name>
    <dbReference type="NCBI Taxonomy" id="529810"/>
    <lineage>
        <taxon>Bacteria</taxon>
        <taxon>Pseudomonadati</taxon>
        <taxon>Pseudomonadota</taxon>
        <taxon>Gammaproteobacteria</taxon>
        <taxon>Lysobacterales</taxon>
        <taxon>Rhodanobacteraceae</taxon>
        <taxon>Dokdonella</taxon>
    </lineage>
</organism>
<dbReference type="RefSeq" id="WP_343788141.1">
    <property type="nucleotide sequence ID" value="NZ_BAAAEU010000006.1"/>
</dbReference>
<evidence type="ECO:0000256" key="1">
    <source>
        <dbReference type="SAM" id="Phobius"/>
    </source>
</evidence>
<keyword evidence="3" id="KW-1185">Reference proteome</keyword>
<comment type="caution">
    <text evidence="2">The sequence shown here is derived from an EMBL/GenBank/DDBJ whole genome shotgun (WGS) entry which is preliminary data.</text>
</comment>
<feature type="transmembrane region" description="Helical" evidence="1">
    <location>
        <begin position="131"/>
        <end position="150"/>
    </location>
</feature>
<sequence>MNAYLALKTVHIVSAALLFGTGLGTAFFMWFTHRSGDIAAIARVARLTVRADWLFTAPAVIVQPLSGFAMLHLAGFDWRLPWIRLAMLLYLVAGACWIPVVFLQRRARDLAIRAVHEGSALPATYRRVMRWWFALGWPAFLAVLAIYWLMVAKPELWG</sequence>
<feature type="transmembrane region" description="Helical" evidence="1">
    <location>
        <begin position="12"/>
        <end position="32"/>
    </location>
</feature>
<keyword evidence="1" id="KW-1133">Transmembrane helix</keyword>
<keyword evidence="1" id="KW-0812">Transmembrane</keyword>
<reference evidence="3" key="1">
    <citation type="journal article" date="2019" name="Int. J. Syst. Evol. Microbiol.">
        <title>The Global Catalogue of Microorganisms (GCM) 10K type strain sequencing project: providing services to taxonomists for standard genome sequencing and annotation.</title>
        <authorList>
            <consortium name="The Broad Institute Genomics Platform"/>
            <consortium name="The Broad Institute Genome Sequencing Center for Infectious Disease"/>
            <person name="Wu L."/>
            <person name="Ma J."/>
        </authorList>
    </citation>
    <scope>NUCLEOTIDE SEQUENCE [LARGE SCALE GENOMIC DNA]</scope>
    <source>
        <strain evidence="3">JCM 15421</strain>
    </source>
</reference>
<dbReference type="InterPro" id="IPR018729">
    <property type="entry name" value="DUF2269_transmembrane"/>
</dbReference>
<feature type="transmembrane region" description="Helical" evidence="1">
    <location>
        <begin position="82"/>
        <end position="103"/>
    </location>
</feature>
<proteinExistence type="predicted"/>
<name>A0ABN1IEB1_9GAMM</name>
<dbReference type="Proteomes" id="UP001501523">
    <property type="component" value="Unassembled WGS sequence"/>
</dbReference>
<gene>
    <name evidence="2" type="ORF">GCM10009105_11700</name>
</gene>
<dbReference type="EMBL" id="BAAAEU010000006">
    <property type="protein sequence ID" value="GAA0710511.1"/>
    <property type="molecule type" value="Genomic_DNA"/>
</dbReference>
<dbReference type="Pfam" id="PF10027">
    <property type="entry name" value="DUF2269"/>
    <property type="match status" value="1"/>
</dbReference>
<evidence type="ECO:0000313" key="2">
    <source>
        <dbReference type="EMBL" id="GAA0710511.1"/>
    </source>
</evidence>
<evidence type="ECO:0000313" key="3">
    <source>
        <dbReference type="Proteomes" id="UP001501523"/>
    </source>
</evidence>
<accession>A0ABN1IEB1</accession>
<protein>
    <submittedName>
        <fullName evidence="2">DUF2269 family protein</fullName>
    </submittedName>
</protein>